<dbReference type="EMBL" id="JADQAZ010000001">
    <property type="protein sequence ID" value="MBT0956158.1"/>
    <property type="molecule type" value="Genomic_DNA"/>
</dbReference>
<evidence type="ECO:0000259" key="2">
    <source>
        <dbReference type="PROSITE" id="PS51549"/>
    </source>
</evidence>
<proteinExistence type="predicted"/>
<protein>
    <submittedName>
        <fullName evidence="3">DM13 domain-containing protein</fullName>
    </submittedName>
</protein>
<organism evidence="3 4">
    <name type="scientific">Harenicola maris</name>
    <dbReference type="NCBI Taxonomy" id="2841044"/>
    <lineage>
        <taxon>Bacteria</taxon>
        <taxon>Pseudomonadati</taxon>
        <taxon>Pseudomonadota</taxon>
        <taxon>Alphaproteobacteria</taxon>
        <taxon>Rhodobacterales</taxon>
        <taxon>Paracoccaceae</taxon>
        <taxon>Harenicola</taxon>
    </lineage>
</organism>
<name>A0AAP2G2Y7_9RHOB</name>
<feature type="signal peptide" evidence="1">
    <location>
        <begin position="1"/>
        <end position="22"/>
    </location>
</feature>
<dbReference type="AlphaFoldDB" id="A0AAP2G2Y7"/>
<feature type="domain" description="DM13" evidence="2">
    <location>
        <begin position="33"/>
        <end position="132"/>
    </location>
</feature>
<keyword evidence="4" id="KW-1185">Reference proteome</keyword>
<comment type="caution">
    <text evidence="3">The sequence shown here is derived from an EMBL/GenBank/DDBJ whole genome shotgun (WGS) entry which is preliminary data.</text>
</comment>
<accession>A0AAP2G2Y7</accession>
<feature type="chain" id="PRO_5042861364" evidence="1">
    <location>
        <begin position="23"/>
        <end position="132"/>
    </location>
</feature>
<evidence type="ECO:0000313" key="3">
    <source>
        <dbReference type="EMBL" id="MBT0956158.1"/>
    </source>
</evidence>
<dbReference type="PROSITE" id="PS51549">
    <property type="entry name" value="DM13"/>
    <property type="match status" value="1"/>
</dbReference>
<evidence type="ECO:0000313" key="4">
    <source>
        <dbReference type="Proteomes" id="UP001315686"/>
    </source>
</evidence>
<gene>
    <name evidence="3" type="ORF">IV417_02060</name>
</gene>
<sequence length="132" mass="13535">MKLLSTAIIAITAATLSFSPVAADDTNTIAASGSFTGANDHITTGGVQIVKTADGGAVVILDSDFSLDGAPDPRVGLGKDGEYVAATDLGKLQNLTGVQVYVVPPSVNVDDFNEVYIWCLQFNVSLGSADIS</sequence>
<keyword evidence="1" id="KW-0732">Signal</keyword>
<dbReference type="Proteomes" id="UP001315686">
    <property type="component" value="Unassembled WGS sequence"/>
</dbReference>
<dbReference type="RefSeq" id="WP_327792369.1">
    <property type="nucleotide sequence ID" value="NZ_JADQAZ010000001.1"/>
</dbReference>
<reference evidence="3 4" key="1">
    <citation type="journal article" date="2021" name="Arch. Microbiol.">
        <title>Harenicola maris gen. nov., sp. nov. isolated from the Sea of Japan shallow sediments.</title>
        <authorList>
            <person name="Romanenko L.A."/>
            <person name="Kurilenko V.V."/>
            <person name="Chernysheva N.Y."/>
            <person name="Tekutyeva L.A."/>
            <person name="Velansky P.V."/>
            <person name="Svetashev V.I."/>
            <person name="Isaeva M.P."/>
        </authorList>
    </citation>
    <scope>NUCLEOTIDE SEQUENCE [LARGE SCALE GENOMIC DNA]</scope>
    <source>
        <strain evidence="3 4">KMM 3653</strain>
    </source>
</reference>
<dbReference type="InterPro" id="IPR019545">
    <property type="entry name" value="DM13_domain"/>
</dbReference>
<dbReference type="Pfam" id="PF10517">
    <property type="entry name" value="DM13"/>
    <property type="match status" value="1"/>
</dbReference>
<evidence type="ECO:0000256" key="1">
    <source>
        <dbReference type="SAM" id="SignalP"/>
    </source>
</evidence>